<dbReference type="AlphaFoldDB" id="S3IWI4"/>
<evidence type="ECO:0000259" key="5">
    <source>
        <dbReference type="Pfam" id="PF00082"/>
    </source>
</evidence>
<evidence type="ECO:0000313" key="6">
    <source>
        <dbReference type="EMBL" id="EPF16916.1"/>
    </source>
</evidence>
<dbReference type="PRINTS" id="PR00723">
    <property type="entry name" value="SUBTILISIN"/>
</dbReference>
<dbReference type="PROSITE" id="PS00138">
    <property type="entry name" value="SUBTILASE_SER"/>
    <property type="match status" value="1"/>
</dbReference>
<feature type="domain" description="Peptidase S8/S53" evidence="5">
    <location>
        <begin position="267"/>
        <end position="500"/>
    </location>
</feature>
<name>S3IWI4_9ENTR</name>
<evidence type="ECO:0000256" key="1">
    <source>
        <dbReference type="ARBA" id="ARBA00022670"/>
    </source>
</evidence>
<comment type="similarity">
    <text evidence="4">Belongs to the peptidase S8 family.</text>
</comment>
<dbReference type="HOGENOM" id="CLU_025568_0_0_6"/>
<comment type="caution">
    <text evidence="6">The sequence shown here is derived from an EMBL/GenBank/DDBJ whole genome shotgun (WGS) entry which is preliminary data.</text>
</comment>
<dbReference type="PANTHER" id="PTHR42884:SF14">
    <property type="entry name" value="NEUROENDOCRINE CONVERTASE 1"/>
    <property type="match status" value="1"/>
</dbReference>
<dbReference type="Pfam" id="PF00082">
    <property type="entry name" value="Peptidase_S8"/>
    <property type="match status" value="1"/>
</dbReference>
<dbReference type="GO" id="GO:0004252">
    <property type="term" value="F:serine-type endopeptidase activity"/>
    <property type="evidence" value="ECO:0007669"/>
    <property type="project" value="UniProtKB-UniRule"/>
</dbReference>
<accession>S3IWI4</accession>
<reference evidence="6 7" key="1">
    <citation type="submission" date="2013-04" db="EMBL/GenBank/DDBJ databases">
        <authorList>
            <person name="Weinstock G."/>
            <person name="Sodergren E."/>
            <person name="Lobos E.A."/>
            <person name="Fulton L."/>
            <person name="Fulton R."/>
            <person name="Courtney L."/>
            <person name="Fronick C."/>
            <person name="O'Laughlin M."/>
            <person name="Godfrey J."/>
            <person name="Wilson R.M."/>
            <person name="Miner T."/>
            <person name="Farmer C."/>
            <person name="Delehaunty K."/>
            <person name="Cordes M."/>
            <person name="Minx P."/>
            <person name="Tomlinson C."/>
            <person name="Chen J."/>
            <person name="Wollam A."/>
            <person name="Pepin K.H."/>
            <person name="Palsikar V.B."/>
            <person name="Zhang X."/>
            <person name="Suruliraj S."/>
            <person name="Perna N.T."/>
            <person name="Plunkett G."/>
            <person name="Warren W."/>
            <person name="Mitreva M."/>
            <person name="Mardis E.R."/>
            <person name="Wilson R.K."/>
        </authorList>
    </citation>
    <scope>NUCLEOTIDE SEQUENCE [LARGE SCALE GENOMIC DNA]</scope>
    <source>
        <strain evidence="6 7">DSM 4568</strain>
    </source>
</reference>
<dbReference type="STRING" id="566551.HMPREF0201_02151"/>
<dbReference type="InterPro" id="IPR000209">
    <property type="entry name" value="Peptidase_S8/S53_dom"/>
</dbReference>
<keyword evidence="3 4" id="KW-0720">Serine protease</keyword>
<dbReference type="EMBL" id="ATDT01000020">
    <property type="protein sequence ID" value="EPF16916.1"/>
    <property type="molecule type" value="Genomic_DNA"/>
</dbReference>
<dbReference type="Gene3D" id="3.40.50.200">
    <property type="entry name" value="Peptidase S8/S53 domain"/>
    <property type="match status" value="1"/>
</dbReference>
<dbReference type="InterPro" id="IPR023828">
    <property type="entry name" value="Peptidase_S8_Ser-AS"/>
</dbReference>
<proteinExistence type="inferred from homology"/>
<keyword evidence="1 4" id="KW-0645">Protease</keyword>
<dbReference type="InterPro" id="IPR015500">
    <property type="entry name" value="Peptidase_S8_subtilisin-rel"/>
</dbReference>
<feature type="active site" description="Charge relay system" evidence="4">
    <location>
        <position position="297"/>
    </location>
</feature>
<evidence type="ECO:0000256" key="2">
    <source>
        <dbReference type="ARBA" id="ARBA00022801"/>
    </source>
</evidence>
<evidence type="ECO:0000256" key="3">
    <source>
        <dbReference type="ARBA" id="ARBA00022825"/>
    </source>
</evidence>
<feature type="active site" description="Charge relay system" evidence="4">
    <location>
        <position position="268"/>
    </location>
</feature>
<evidence type="ECO:0000256" key="4">
    <source>
        <dbReference type="PROSITE-ProRule" id="PRU01240"/>
    </source>
</evidence>
<dbReference type="SUPFAM" id="SSF52743">
    <property type="entry name" value="Subtilisin-like"/>
    <property type="match status" value="1"/>
</dbReference>
<organism evidence="6 7">
    <name type="scientific">Cedecea davisae DSM 4568</name>
    <dbReference type="NCBI Taxonomy" id="566551"/>
    <lineage>
        <taxon>Bacteria</taxon>
        <taxon>Pseudomonadati</taxon>
        <taxon>Pseudomonadota</taxon>
        <taxon>Gammaproteobacteria</taxon>
        <taxon>Enterobacterales</taxon>
        <taxon>Enterobacteriaceae</taxon>
        <taxon>Cedecea</taxon>
    </lineage>
</organism>
<protein>
    <submittedName>
        <fullName evidence="6">Peptidase, S8/S53 family</fullName>
    </submittedName>
</protein>
<sequence>MHSSQTISEDDIMENKIKIYKVLNENPSIYVELNEFSFPVDLDLYLDNILVDSIYNKNTYHIFNVTQPGVYRVAVKSHDSLKLNSNNLNFSKAGFQYGVPLKSSKALGVMDFSVNEPEIDNINDFYVEIKIHKDRVKETESILNKRLELNTFQKKVLNLNLFQKDHSIHNYEYYTTSNILSKEDAKNIRQKINDIEGVIYCSIVPVTDNLPPPELNIIEKSKNNLNNVADTPDFSELQGYLDELHGMNIRNAWSHGYSGAMVAIRHLDFGVYKNHEDFQEGNITVVSSRDETNDCDHGTASTGCIAAGNNGFGVTGIAHSSSFYFYDTGDIDKILEQAHPGDIVSLDIQWTVNNILVPAIAIKSWWDTIYNLTEKGAIVIMAAGNSGVDLSNTSICPDYGDSGAMLVGACNSSTGRKLSFSNYGHYSSLINSWGQNVTTTGYGTSQNLPGHNRDYTNNYWGTSSATPLCSGALALLQCYAKMHGLVLTAESMKQLLNESDYTEGVDDLIGKRPNVEQLFTCIENMFI</sequence>
<dbReference type="GO" id="GO:0016485">
    <property type="term" value="P:protein processing"/>
    <property type="evidence" value="ECO:0007669"/>
    <property type="project" value="TreeGrafter"/>
</dbReference>
<feature type="active site" description="Charge relay system" evidence="4">
    <location>
        <position position="463"/>
    </location>
</feature>
<dbReference type="PROSITE" id="PS51892">
    <property type="entry name" value="SUBTILASE"/>
    <property type="match status" value="1"/>
</dbReference>
<dbReference type="GO" id="GO:0016020">
    <property type="term" value="C:membrane"/>
    <property type="evidence" value="ECO:0007669"/>
    <property type="project" value="TreeGrafter"/>
</dbReference>
<evidence type="ECO:0000313" key="7">
    <source>
        <dbReference type="Proteomes" id="UP000014585"/>
    </source>
</evidence>
<dbReference type="InterPro" id="IPR036852">
    <property type="entry name" value="Peptidase_S8/S53_dom_sf"/>
</dbReference>
<dbReference type="OrthoDB" id="9790784at2"/>
<gene>
    <name evidence="6" type="ORF">HMPREF0201_02151</name>
</gene>
<dbReference type="PATRIC" id="fig|566551.4.peg.1976"/>
<dbReference type="PANTHER" id="PTHR42884">
    <property type="entry name" value="PROPROTEIN CONVERTASE SUBTILISIN/KEXIN-RELATED"/>
    <property type="match status" value="1"/>
</dbReference>
<dbReference type="Proteomes" id="UP000014585">
    <property type="component" value="Unassembled WGS sequence"/>
</dbReference>
<keyword evidence="2 4" id="KW-0378">Hydrolase</keyword>